<evidence type="ECO:0000256" key="1">
    <source>
        <dbReference type="SAM" id="MobiDB-lite"/>
    </source>
</evidence>
<feature type="compositionally biased region" description="Basic and acidic residues" evidence="1">
    <location>
        <begin position="1"/>
        <end position="12"/>
    </location>
</feature>
<feature type="compositionally biased region" description="Low complexity" evidence="1">
    <location>
        <begin position="99"/>
        <end position="117"/>
    </location>
</feature>
<evidence type="ECO:0000313" key="3">
    <source>
        <dbReference type="Proteomes" id="UP000028990"/>
    </source>
</evidence>
<dbReference type="Proteomes" id="UP000028990">
    <property type="component" value="Unassembled WGS sequence"/>
</dbReference>
<dbReference type="AlphaFoldDB" id="A0A091CYW9"/>
<proteinExistence type="predicted"/>
<dbReference type="EMBL" id="KN123763">
    <property type="protein sequence ID" value="KFO23443.1"/>
    <property type="molecule type" value="Genomic_DNA"/>
</dbReference>
<name>A0A091CYW9_FUKDA</name>
<organism evidence="2 3">
    <name type="scientific">Fukomys damarensis</name>
    <name type="common">Damaraland mole rat</name>
    <name type="synonym">Cryptomys damarensis</name>
    <dbReference type="NCBI Taxonomy" id="885580"/>
    <lineage>
        <taxon>Eukaryota</taxon>
        <taxon>Metazoa</taxon>
        <taxon>Chordata</taxon>
        <taxon>Craniata</taxon>
        <taxon>Vertebrata</taxon>
        <taxon>Euteleostomi</taxon>
        <taxon>Mammalia</taxon>
        <taxon>Eutheria</taxon>
        <taxon>Euarchontoglires</taxon>
        <taxon>Glires</taxon>
        <taxon>Rodentia</taxon>
        <taxon>Hystricomorpha</taxon>
        <taxon>Bathyergidae</taxon>
        <taxon>Fukomys</taxon>
    </lineage>
</organism>
<accession>A0A091CYW9</accession>
<evidence type="ECO:0000313" key="2">
    <source>
        <dbReference type="EMBL" id="KFO23443.1"/>
    </source>
</evidence>
<keyword evidence="3" id="KW-1185">Reference proteome</keyword>
<protein>
    <submittedName>
        <fullName evidence="2">Uncharacterized protein</fullName>
    </submittedName>
</protein>
<feature type="region of interest" description="Disordered" evidence="1">
    <location>
        <begin position="1"/>
        <end position="20"/>
    </location>
</feature>
<reference evidence="2 3" key="1">
    <citation type="submission" date="2013-11" db="EMBL/GenBank/DDBJ databases">
        <title>The Damaraland mole rat (Fukomys damarensis) genome and evolution of African mole rats.</title>
        <authorList>
            <person name="Gladyshev V.N."/>
            <person name="Fang X."/>
        </authorList>
    </citation>
    <scope>NUCLEOTIDE SEQUENCE [LARGE SCALE GENOMIC DNA]</scope>
    <source>
        <tissue evidence="2">Liver</tissue>
    </source>
</reference>
<feature type="compositionally biased region" description="Basic and acidic residues" evidence="1">
    <location>
        <begin position="152"/>
        <end position="170"/>
    </location>
</feature>
<feature type="compositionally biased region" description="Polar residues" evidence="1">
    <location>
        <begin position="47"/>
        <end position="64"/>
    </location>
</feature>
<gene>
    <name evidence="2" type="ORF">H920_15203</name>
</gene>
<sequence length="170" mass="18019">MSRELDLTESPKVRQQASPGLLDLQVQIPNPPPTRVVSPSFGGSCIRSRSAQSPLPLQLGCTSERSLDSKADNIPKTRAGLELGQGNGCGSELPPPPVALTALAAAQGQQAGKQPLLVSTQSLRARGHQSSSAPRSPLLLQRPSSAEPSSYYKEESKPFALKEREEGKEA</sequence>
<feature type="compositionally biased region" description="Polar residues" evidence="1">
    <location>
        <begin position="118"/>
        <end position="134"/>
    </location>
</feature>
<feature type="compositionally biased region" description="Basic and acidic residues" evidence="1">
    <location>
        <begin position="65"/>
        <end position="75"/>
    </location>
</feature>
<feature type="region of interest" description="Disordered" evidence="1">
    <location>
        <begin position="47"/>
        <end position="170"/>
    </location>
</feature>